<dbReference type="PRINTS" id="PR00080">
    <property type="entry name" value="SDRFAMILY"/>
</dbReference>
<dbReference type="SUPFAM" id="SSF51735">
    <property type="entry name" value="NAD(P)-binding Rossmann-fold domains"/>
    <property type="match status" value="1"/>
</dbReference>
<evidence type="ECO:0000256" key="3">
    <source>
        <dbReference type="RuleBase" id="RU000363"/>
    </source>
</evidence>
<proteinExistence type="inferred from homology"/>
<evidence type="ECO:0000256" key="1">
    <source>
        <dbReference type="ARBA" id="ARBA00006484"/>
    </source>
</evidence>
<dbReference type="GO" id="GO:0016616">
    <property type="term" value="F:oxidoreductase activity, acting on the CH-OH group of donors, NAD or NADP as acceptor"/>
    <property type="evidence" value="ECO:0007669"/>
    <property type="project" value="TreeGrafter"/>
</dbReference>
<dbReference type="GeneID" id="85308844"/>
<keyword evidence="2" id="KW-0560">Oxidoreductase</keyword>
<protein>
    <submittedName>
        <fullName evidence="4">NAD(P)-binding protein</fullName>
    </submittedName>
</protein>
<accession>A0AAJ0BS38</accession>
<reference evidence="4" key="1">
    <citation type="submission" date="2023-06" db="EMBL/GenBank/DDBJ databases">
        <title>Genome-scale phylogeny and comparative genomics of the fungal order Sordariales.</title>
        <authorList>
            <consortium name="Lawrence Berkeley National Laboratory"/>
            <person name="Hensen N."/>
            <person name="Bonometti L."/>
            <person name="Westerberg I."/>
            <person name="Brannstrom I.O."/>
            <person name="Guillou S."/>
            <person name="Cros-Aarteil S."/>
            <person name="Calhoun S."/>
            <person name="Haridas S."/>
            <person name="Kuo A."/>
            <person name="Mondo S."/>
            <person name="Pangilinan J."/>
            <person name="Riley R."/>
            <person name="Labutti K."/>
            <person name="Andreopoulos B."/>
            <person name="Lipzen A."/>
            <person name="Chen C."/>
            <person name="Yanf M."/>
            <person name="Daum C."/>
            <person name="Ng V."/>
            <person name="Clum A."/>
            <person name="Steindorff A."/>
            <person name="Ohm R."/>
            <person name="Martin F."/>
            <person name="Silar P."/>
            <person name="Natvig D."/>
            <person name="Lalanne C."/>
            <person name="Gautier V."/>
            <person name="Ament-Velasquez S.L."/>
            <person name="Kruys A."/>
            <person name="Hutchinson M.I."/>
            <person name="Powell A.J."/>
            <person name="Barry K."/>
            <person name="Miller A.N."/>
            <person name="Grigoriev I.V."/>
            <person name="Debuchy R."/>
            <person name="Gladieux P."/>
            <person name="Thoren M.H."/>
            <person name="Johannesson H."/>
        </authorList>
    </citation>
    <scope>NUCLEOTIDE SEQUENCE</scope>
    <source>
        <strain evidence="4">8032-3</strain>
    </source>
</reference>
<dbReference type="CDD" id="cd05233">
    <property type="entry name" value="SDR_c"/>
    <property type="match status" value="1"/>
</dbReference>
<name>A0AAJ0BS38_9PEZI</name>
<keyword evidence="5" id="KW-1185">Reference proteome</keyword>
<evidence type="ECO:0000256" key="2">
    <source>
        <dbReference type="ARBA" id="ARBA00023002"/>
    </source>
</evidence>
<dbReference type="PANTHER" id="PTHR24322:SF736">
    <property type="entry name" value="RETINOL DEHYDROGENASE 10"/>
    <property type="match status" value="1"/>
</dbReference>
<comment type="similarity">
    <text evidence="1 3">Belongs to the short-chain dehydrogenases/reductases (SDR) family.</text>
</comment>
<dbReference type="PRINTS" id="PR00081">
    <property type="entry name" value="GDHRDH"/>
</dbReference>
<organism evidence="4 5">
    <name type="scientific">Phialemonium atrogriseum</name>
    <dbReference type="NCBI Taxonomy" id="1093897"/>
    <lineage>
        <taxon>Eukaryota</taxon>
        <taxon>Fungi</taxon>
        <taxon>Dikarya</taxon>
        <taxon>Ascomycota</taxon>
        <taxon>Pezizomycotina</taxon>
        <taxon>Sordariomycetes</taxon>
        <taxon>Sordariomycetidae</taxon>
        <taxon>Cephalothecales</taxon>
        <taxon>Cephalothecaceae</taxon>
        <taxon>Phialemonium</taxon>
    </lineage>
</organism>
<dbReference type="InterPro" id="IPR002347">
    <property type="entry name" value="SDR_fam"/>
</dbReference>
<evidence type="ECO:0000313" key="5">
    <source>
        <dbReference type="Proteomes" id="UP001244011"/>
    </source>
</evidence>
<evidence type="ECO:0000313" key="4">
    <source>
        <dbReference type="EMBL" id="KAK1763261.1"/>
    </source>
</evidence>
<gene>
    <name evidence="4" type="ORF">QBC33DRAFT_499770</name>
</gene>
<comment type="caution">
    <text evidence="4">The sequence shown here is derived from an EMBL/GenBank/DDBJ whole genome shotgun (WGS) entry which is preliminary data.</text>
</comment>
<dbReference type="Gene3D" id="3.40.50.720">
    <property type="entry name" value="NAD(P)-binding Rossmann-like Domain"/>
    <property type="match status" value="1"/>
</dbReference>
<sequence>MVSLAPKIYDRIYPYVDAANFKNAHEGKVVLITGAARGIGQKTALHFAMAGAATLVLLDLQLANLAETVGLCKAQGARALPYACDVSKQEQVDTVFDHVLAEVGGIDILINVAGVCNAKPILLETFSTIWRDIEINLGGVILTTMKVLPGMKARGRGCIINMASRAGTVTVPYLASYGASKAAVIKFTESVQKDLDTDGLGDKIQLYALHPGAVRTDLSERTMDPAVAAAYPEFAANRPKWVENFNTAVDLAGAVCVFLATGRVGNSMRGRYLDCEHDMEAFMREGAEQEILSGNLHTLEVRFLGGLPNDGGSSSNLFRFEE</sequence>
<dbReference type="AlphaFoldDB" id="A0AAJ0BS38"/>
<dbReference type="Pfam" id="PF00106">
    <property type="entry name" value="adh_short"/>
    <property type="match status" value="1"/>
</dbReference>
<dbReference type="Proteomes" id="UP001244011">
    <property type="component" value="Unassembled WGS sequence"/>
</dbReference>
<dbReference type="RefSeq" id="XP_060279474.1">
    <property type="nucleotide sequence ID" value="XM_060425657.1"/>
</dbReference>
<dbReference type="EMBL" id="MU839029">
    <property type="protein sequence ID" value="KAK1763261.1"/>
    <property type="molecule type" value="Genomic_DNA"/>
</dbReference>
<dbReference type="InterPro" id="IPR036291">
    <property type="entry name" value="NAD(P)-bd_dom_sf"/>
</dbReference>
<dbReference type="PANTHER" id="PTHR24322">
    <property type="entry name" value="PKSB"/>
    <property type="match status" value="1"/>
</dbReference>